<dbReference type="GO" id="GO:0008017">
    <property type="term" value="F:microtubule binding"/>
    <property type="evidence" value="ECO:0007669"/>
    <property type="project" value="InterPro"/>
</dbReference>
<proteinExistence type="predicted"/>
<keyword evidence="2" id="KW-1185">Reference proteome</keyword>
<dbReference type="PANTHER" id="PTHR19321:SF41">
    <property type="entry name" value="FASCETTO-RELATED"/>
    <property type="match status" value="1"/>
</dbReference>
<dbReference type="PANTHER" id="PTHR19321">
    <property type="entry name" value="PROTEIN REGULATOR OF CYTOKINESIS 1 PRC1-RELATED"/>
    <property type="match status" value="1"/>
</dbReference>
<dbReference type="GO" id="GO:0000226">
    <property type="term" value="P:microtubule cytoskeleton organization"/>
    <property type="evidence" value="ECO:0007669"/>
    <property type="project" value="InterPro"/>
</dbReference>
<dbReference type="GO" id="GO:0005737">
    <property type="term" value="C:cytoplasm"/>
    <property type="evidence" value="ECO:0007669"/>
    <property type="project" value="TreeGrafter"/>
</dbReference>
<reference evidence="1 2" key="1">
    <citation type="submission" date="2016-05" db="EMBL/GenBank/DDBJ databases">
        <title>Nuclear genome of Blastocystis sp. subtype 1 NandII.</title>
        <authorList>
            <person name="Gentekaki E."/>
            <person name="Curtis B."/>
            <person name="Stairs C."/>
            <person name="Eme L."/>
            <person name="Herman E."/>
            <person name="Klimes V."/>
            <person name="Arias M.C."/>
            <person name="Elias M."/>
            <person name="Hilliou F."/>
            <person name="Klute M."/>
            <person name="Malik S.-B."/>
            <person name="Pightling A."/>
            <person name="Rachubinski R."/>
            <person name="Salas D."/>
            <person name="Schlacht A."/>
            <person name="Suga H."/>
            <person name="Archibald J."/>
            <person name="Ball S.G."/>
            <person name="Clark G."/>
            <person name="Dacks J."/>
            <person name="Van Der Giezen M."/>
            <person name="Tsaousis A."/>
            <person name="Roger A."/>
        </authorList>
    </citation>
    <scope>NUCLEOTIDE SEQUENCE [LARGE SCALE GENOMIC DNA]</scope>
    <source>
        <strain evidence="2">ATCC 50177 / NandII</strain>
    </source>
</reference>
<organism evidence="1 2">
    <name type="scientific">Blastocystis sp. subtype 1 (strain ATCC 50177 / NandII)</name>
    <dbReference type="NCBI Taxonomy" id="478820"/>
    <lineage>
        <taxon>Eukaryota</taxon>
        <taxon>Sar</taxon>
        <taxon>Stramenopiles</taxon>
        <taxon>Bigyra</taxon>
        <taxon>Opalozoa</taxon>
        <taxon>Opalinata</taxon>
        <taxon>Blastocystidae</taxon>
        <taxon>Blastocystis</taxon>
    </lineage>
</organism>
<dbReference type="OrthoDB" id="10584422at2759"/>
<sequence>MCLVADNVWIDVNGVNILEGKTLKDQLQTIKSVRERLAKEYARRTSISVDLTEKIKRLYVELGEPIEDVFNDPSLFLSDEQFNYLTQRYKSMVEVKEGRQKIMEKMVGILLQQYNMLGITQENATNKIDQMLLASPTTYVTTTEVLCGVEKRMKEIQELRVGECVRGYPQDSRIKTYAENMSRMSSLWELLQYTQEDIDAYNASCSVALTEETLAAQEQYIAQLQEEVKMKLQSLIPALREEIGQVCEYMNTYCTTLQAWDLGVLAVPPELFSMEVFEQHNQLFEQLRQAKAQLDPIVALVNEREHLLELQKELESIMKDP</sequence>
<evidence type="ECO:0000313" key="2">
    <source>
        <dbReference type="Proteomes" id="UP000078348"/>
    </source>
</evidence>
<accession>A0A196SIR4</accession>
<name>A0A196SIR4_BLAHN</name>
<comment type="caution">
    <text evidence="1">The sequence shown here is derived from an EMBL/GenBank/DDBJ whole genome shotgun (WGS) entry which is preliminary data.</text>
</comment>
<gene>
    <name evidence="1" type="ORF">AV274_2144</name>
</gene>
<dbReference type="GO" id="GO:0005819">
    <property type="term" value="C:spindle"/>
    <property type="evidence" value="ECO:0007669"/>
    <property type="project" value="TreeGrafter"/>
</dbReference>
<dbReference type="Proteomes" id="UP000078348">
    <property type="component" value="Unassembled WGS sequence"/>
</dbReference>
<dbReference type="EMBL" id="LXWW01000096">
    <property type="protein sequence ID" value="OAO16201.1"/>
    <property type="molecule type" value="Genomic_DNA"/>
</dbReference>
<protein>
    <submittedName>
        <fullName evidence="1">Uncharacterized protein</fullName>
    </submittedName>
</protein>
<evidence type="ECO:0000313" key="1">
    <source>
        <dbReference type="EMBL" id="OAO16201.1"/>
    </source>
</evidence>
<dbReference type="Pfam" id="PF03999">
    <property type="entry name" value="MAP65_ASE1"/>
    <property type="match status" value="1"/>
</dbReference>
<dbReference type="AlphaFoldDB" id="A0A196SIR4"/>
<dbReference type="InterPro" id="IPR007145">
    <property type="entry name" value="MAP65_Ase1_PRC1"/>
</dbReference>
<feature type="non-terminal residue" evidence="1">
    <location>
        <position position="321"/>
    </location>
</feature>